<organism evidence="1 2">
    <name type="scientific">Ceutorhynchus assimilis</name>
    <name type="common">cabbage seed weevil</name>
    <dbReference type="NCBI Taxonomy" id="467358"/>
    <lineage>
        <taxon>Eukaryota</taxon>
        <taxon>Metazoa</taxon>
        <taxon>Ecdysozoa</taxon>
        <taxon>Arthropoda</taxon>
        <taxon>Hexapoda</taxon>
        <taxon>Insecta</taxon>
        <taxon>Pterygota</taxon>
        <taxon>Neoptera</taxon>
        <taxon>Endopterygota</taxon>
        <taxon>Coleoptera</taxon>
        <taxon>Polyphaga</taxon>
        <taxon>Cucujiformia</taxon>
        <taxon>Curculionidae</taxon>
        <taxon>Ceutorhynchinae</taxon>
        <taxon>Ceutorhynchus</taxon>
    </lineage>
</organism>
<sequence length="196" mass="23416">MFFFFEDPLLSIILPPFCVKINYQNQFVIIIIKISVCIHPFHFRLMSFKNSLVKSLKSAKLYGRYICRPAVPVNSLQTGMSANKYSKIQEKIHKCSRYTIQQKATDWDKVYTYKNLTENYDFLNKVMQEKKLCFDRIKKIQNHWHDVARTRRVRNKVAPQTHYQPNQPDSDLWKKVKEMYKNSDLLIEPEPVSLNY</sequence>
<dbReference type="AlphaFoldDB" id="A0A9P0DJ96"/>
<reference evidence="1" key="1">
    <citation type="submission" date="2022-01" db="EMBL/GenBank/DDBJ databases">
        <authorList>
            <person name="King R."/>
        </authorList>
    </citation>
    <scope>NUCLEOTIDE SEQUENCE</scope>
</reference>
<dbReference type="Proteomes" id="UP001152799">
    <property type="component" value="Chromosome 6"/>
</dbReference>
<protein>
    <submittedName>
        <fullName evidence="1">Uncharacterized protein</fullName>
    </submittedName>
</protein>
<gene>
    <name evidence="1" type="ORF">CEUTPL_LOCUS10848</name>
</gene>
<dbReference type="EMBL" id="OU892282">
    <property type="protein sequence ID" value="CAH1132326.1"/>
    <property type="molecule type" value="Genomic_DNA"/>
</dbReference>
<proteinExistence type="predicted"/>
<accession>A0A9P0DJ96</accession>
<evidence type="ECO:0000313" key="2">
    <source>
        <dbReference type="Proteomes" id="UP001152799"/>
    </source>
</evidence>
<name>A0A9P0DJ96_9CUCU</name>
<keyword evidence="2" id="KW-1185">Reference proteome</keyword>
<evidence type="ECO:0000313" key="1">
    <source>
        <dbReference type="EMBL" id="CAH1132326.1"/>
    </source>
</evidence>